<reference evidence="1 2" key="1">
    <citation type="journal article" date="2007" name="Virology">
        <title>Sequence and annotation of the 369-kb NY-2A and the 345-kb AR158 viruses that infect Chlorella NC64A.</title>
        <authorList>
            <person name="Fitzgerald L.A."/>
            <person name="Graves M.V."/>
            <person name="Li X."/>
            <person name="Feldblyum T."/>
            <person name="Nierman W.C."/>
            <person name="Van Etten J.L."/>
        </authorList>
    </citation>
    <scope>NUCLEOTIDE SEQUENCE [LARGE SCALE GENOMIC DNA]</scope>
    <source>
        <strain evidence="1 2">NY-2A</strain>
    </source>
</reference>
<dbReference type="RefSeq" id="YP_001497811.1">
    <property type="nucleotide sequence ID" value="NC_009898.1"/>
</dbReference>
<name>A7IXE0_PBCVN</name>
<organism evidence="1 2">
    <name type="scientific">Paramecium bursaria Chlorella virus NY2A</name>
    <name type="common">PBCV-NY2A</name>
    <dbReference type="NCBI Taxonomy" id="46021"/>
    <lineage>
        <taxon>Viruses</taxon>
        <taxon>Varidnaviria</taxon>
        <taxon>Bamfordvirae</taxon>
        <taxon>Nucleocytoviricota</taxon>
        <taxon>Megaviricetes</taxon>
        <taxon>Algavirales</taxon>
        <taxon>Phycodnaviridae</taxon>
        <taxon>Chlorovirus</taxon>
        <taxon>Chlorovirus americanus</taxon>
    </lineage>
</organism>
<keyword evidence="2" id="KW-1185">Reference proteome</keyword>
<evidence type="ECO:0000313" key="1">
    <source>
        <dbReference type="EMBL" id="ABT15014.1"/>
    </source>
</evidence>
<dbReference type="GeneID" id="5658715"/>
<organismHost>
    <name type="scientific">Chlorella</name>
    <dbReference type="NCBI Taxonomy" id="3071"/>
</organismHost>
<sequence>MMDTFFYSFSIHTSNGFITTLANIQCRLKSFHFLFLLKSFFVDTKKCHFIYLLSLYLTNPSSWFYEHQI</sequence>
<accession>A7IXE0</accession>
<gene>
    <name evidence="1" type="primary">b615L</name>
    <name evidence="1" type="ORF">NY2A_b615L</name>
</gene>
<protein>
    <submittedName>
        <fullName evidence="1">Uncharacterized protein b615L</fullName>
    </submittedName>
</protein>
<proteinExistence type="predicted"/>
<dbReference type="Proteomes" id="UP000202419">
    <property type="component" value="Segment"/>
</dbReference>
<dbReference type="EMBL" id="DQ491002">
    <property type="protein sequence ID" value="ABT15014.1"/>
    <property type="molecule type" value="Genomic_DNA"/>
</dbReference>
<evidence type="ECO:0000313" key="2">
    <source>
        <dbReference type="Proteomes" id="UP000202419"/>
    </source>
</evidence>
<dbReference type="KEGG" id="vg:5658715"/>